<evidence type="ECO:0000256" key="12">
    <source>
        <dbReference type="SAM" id="Phobius"/>
    </source>
</evidence>
<organism evidence="14 15">
    <name type="scientific">Actinomadura gamaensis</name>
    <dbReference type="NCBI Taxonomy" id="1763541"/>
    <lineage>
        <taxon>Bacteria</taxon>
        <taxon>Bacillati</taxon>
        <taxon>Actinomycetota</taxon>
        <taxon>Actinomycetes</taxon>
        <taxon>Streptosporangiales</taxon>
        <taxon>Thermomonosporaceae</taxon>
        <taxon>Actinomadura</taxon>
    </lineage>
</organism>
<dbReference type="Pfam" id="PF00122">
    <property type="entry name" value="E1-E2_ATPase"/>
    <property type="match status" value="1"/>
</dbReference>
<comment type="similarity">
    <text evidence="2">Belongs to the cation transport ATPase (P-type) (TC 3.A.3) family. Type IIA subfamily.</text>
</comment>
<keyword evidence="6" id="KW-0067">ATP-binding</keyword>
<keyword evidence="3" id="KW-1003">Cell membrane</keyword>
<evidence type="ECO:0000256" key="3">
    <source>
        <dbReference type="ARBA" id="ARBA00022475"/>
    </source>
</evidence>
<keyword evidence="9 12" id="KW-0472">Membrane</keyword>
<dbReference type="Gene3D" id="2.70.150.10">
    <property type="entry name" value="Calcium-transporting ATPase, cytoplasmic transduction domain A"/>
    <property type="match status" value="1"/>
</dbReference>
<dbReference type="SUPFAM" id="SSF56784">
    <property type="entry name" value="HAD-like"/>
    <property type="match status" value="1"/>
</dbReference>
<sequence>MDHRTGDAAPTATVSPAATVDPEEPLPLLRRELGTGPGGLSQREAERRVAVYGPNEVRRRETSSLPRELGRQLVHPLALLLWGAGALAFVAGTPTLGWAILAVIVLNAAFALVQERQAERAVEALARYLPDRARVVRDGTLRAVEVRDLVPGDLVALAEGDRIPADARLTDGALEVDLSMLTGESAPVERLAGPALDGVLPLREPNLVFSGTTCVGGEATAVVFATGARTELGRIAALSQRTRREPSPLERQVKRVAWLIAAVAVGMGAAFLVVGAAAGLPPRDALTFAIGLLVANVPEGLLPTITLALAVGVRVLARRGAVVKRLSAVETLGSTNVVCTDKTGTLTENRMRLRALWAPDGAPGPAPPAPDGRARPGPWTPDGEREPGPGTVPLAEAMAECTTVTRDEDGALVGDPTEVALVEGASAAGVAADPAARDARRRAMFRFDPRLRLMSTVSDRDGRLVVTVKGAPEAVAARLAPGADRDALLAAAADLAGRGLRVLAVAVRELPPDAAVPQHREDAETGLRPLGLAGLHDPPRAEVPDAVARCHRAGLRVHVVTGDNGATAAAVAREVGIGVPDLRTVPDSESLTDRDLDRLLDADTEIVFARSSPETKLRIADALRARGQVVAMTGDGVNDAPALHRAHIGVAMGRSGTDVAREAATMVLTDDDFATIVTAVEAGRRAFDDVRKFVLYIFTHAVPEIVPFLAFALSTGRVPPPLTVLQILAIDLGTDTLPALALGREPAEPGVMDRPPRPASEGVITRGMLVRAWGFLGLLSAALVMGAFWYVLGTAGWHPGDPTGPGSPLHHAYLTATTATFAGIVACQVGTAMAARTDHASLRRIGLFTNPLLLAGIGFELVFTALLVYAPPLQRLVGTAALPPDVLALLATFPVIVWGSDELRRLVVRRVAARRAGAAGASAPVSGAAGRRPPGSGRGAGRRG</sequence>
<comment type="caution">
    <text evidence="14">The sequence shown here is derived from an EMBL/GenBank/DDBJ whole genome shotgun (WGS) entry which is preliminary data.</text>
</comment>
<dbReference type="InterPro" id="IPR036412">
    <property type="entry name" value="HAD-like_sf"/>
</dbReference>
<dbReference type="Pfam" id="PF13246">
    <property type="entry name" value="Cation_ATPase"/>
    <property type="match status" value="1"/>
</dbReference>
<dbReference type="InterPro" id="IPR004014">
    <property type="entry name" value="ATPase_P-typ_cation-transptr_N"/>
</dbReference>
<evidence type="ECO:0000259" key="13">
    <source>
        <dbReference type="SMART" id="SM00831"/>
    </source>
</evidence>
<dbReference type="SMART" id="SM00831">
    <property type="entry name" value="Cation_ATPase_N"/>
    <property type="match status" value="1"/>
</dbReference>
<dbReference type="InterPro" id="IPR023299">
    <property type="entry name" value="ATPase_P-typ_cyto_dom_N"/>
</dbReference>
<feature type="transmembrane region" description="Helical" evidence="12">
    <location>
        <begin position="96"/>
        <end position="113"/>
    </location>
</feature>
<dbReference type="NCBIfam" id="TIGR01494">
    <property type="entry name" value="ATPase_P-type"/>
    <property type="match status" value="2"/>
</dbReference>
<keyword evidence="5" id="KW-0547">Nucleotide-binding</keyword>
<evidence type="ECO:0000256" key="7">
    <source>
        <dbReference type="ARBA" id="ARBA00022967"/>
    </source>
</evidence>
<dbReference type="InterPro" id="IPR023214">
    <property type="entry name" value="HAD_sf"/>
</dbReference>
<feature type="transmembrane region" description="Helical" evidence="12">
    <location>
        <begin position="812"/>
        <end position="835"/>
    </location>
</feature>
<keyword evidence="8 12" id="KW-1133">Transmembrane helix</keyword>
<keyword evidence="4 12" id="KW-0812">Transmembrane</keyword>
<evidence type="ECO:0000256" key="9">
    <source>
        <dbReference type="ARBA" id="ARBA00023136"/>
    </source>
</evidence>
<evidence type="ECO:0000256" key="6">
    <source>
        <dbReference type="ARBA" id="ARBA00022840"/>
    </source>
</evidence>
<name>A0ABV9TUH2_9ACTN</name>
<feature type="transmembrane region" description="Helical" evidence="12">
    <location>
        <begin position="881"/>
        <end position="900"/>
    </location>
</feature>
<dbReference type="InterPro" id="IPR023298">
    <property type="entry name" value="ATPase_P-typ_TM_dom_sf"/>
</dbReference>
<evidence type="ECO:0000256" key="1">
    <source>
        <dbReference type="ARBA" id="ARBA00004651"/>
    </source>
</evidence>
<accession>A0ABV9TUH2</accession>
<dbReference type="PRINTS" id="PR00121">
    <property type="entry name" value="NAKATPASE"/>
</dbReference>
<dbReference type="Proteomes" id="UP001595872">
    <property type="component" value="Unassembled WGS sequence"/>
</dbReference>
<dbReference type="SFLD" id="SFLDG00002">
    <property type="entry name" value="C1.7:_P-type_atpase_like"/>
    <property type="match status" value="1"/>
</dbReference>
<feature type="transmembrane region" description="Helical" evidence="12">
    <location>
        <begin position="256"/>
        <end position="280"/>
    </location>
</feature>
<feature type="region of interest" description="Disordered" evidence="11">
    <location>
        <begin position="1"/>
        <end position="44"/>
    </location>
</feature>
<feature type="region of interest" description="Disordered" evidence="11">
    <location>
        <begin position="917"/>
        <end position="944"/>
    </location>
</feature>
<evidence type="ECO:0000313" key="14">
    <source>
        <dbReference type="EMBL" id="MFC4907086.1"/>
    </source>
</evidence>
<dbReference type="SFLD" id="SFLDS00003">
    <property type="entry name" value="Haloacid_Dehalogenase"/>
    <property type="match status" value="1"/>
</dbReference>
<dbReference type="SUPFAM" id="SSF81653">
    <property type="entry name" value="Calcium ATPase, transduction domain A"/>
    <property type="match status" value="1"/>
</dbReference>
<dbReference type="InterPro" id="IPR008250">
    <property type="entry name" value="ATPase_P-typ_transduc_dom_A_sf"/>
</dbReference>
<dbReference type="InterPro" id="IPR018303">
    <property type="entry name" value="ATPase_P-typ_P_site"/>
</dbReference>
<dbReference type="Gene3D" id="3.40.1110.10">
    <property type="entry name" value="Calcium-transporting ATPase, cytoplasmic domain N"/>
    <property type="match status" value="1"/>
</dbReference>
<dbReference type="InterPro" id="IPR044492">
    <property type="entry name" value="P_typ_ATPase_HD_dom"/>
</dbReference>
<dbReference type="RefSeq" id="WP_378252827.1">
    <property type="nucleotide sequence ID" value="NZ_JBHSIT010000002.1"/>
</dbReference>
<proteinExistence type="inferred from homology"/>
<evidence type="ECO:0000256" key="8">
    <source>
        <dbReference type="ARBA" id="ARBA00022989"/>
    </source>
</evidence>
<dbReference type="SUPFAM" id="SSF81660">
    <property type="entry name" value="Metal cation-transporting ATPase, ATP-binding domain N"/>
    <property type="match status" value="1"/>
</dbReference>
<keyword evidence="15" id="KW-1185">Reference proteome</keyword>
<dbReference type="InterPro" id="IPR006068">
    <property type="entry name" value="ATPase_P-typ_cation-transptr_C"/>
</dbReference>
<evidence type="ECO:0000256" key="4">
    <source>
        <dbReference type="ARBA" id="ARBA00022692"/>
    </source>
</evidence>
<evidence type="ECO:0000256" key="2">
    <source>
        <dbReference type="ARBA" id="ARBA00005675"/>
    </source>
</evidence>
<dbReference type="InterPro" id="IPR050510">
    <property type="entry name" value="Cation_transp_ATPase_P-type"/>
</dbReference>
<feature type="transmembrane region" description="Helical" evidence="12">
    <location>
        <begin position="300"/>
        <end position="317"/>
    </location>
</feature>
<dbReference type="Gene3D" id="1.20.1110.10">
    <property type="entry name" value="Calcium-transporting ATPase, transmembrane domain"/>
    <property type="match status" value="1"/>
</dbReference>
<feature type="compositionally biased region" description="Low complexity" evidence="11">
    <location>
        <begin position="917"/>
        <end position="935"/>
    </location>
</feature>
<evidence type="ECO:0000313" key="15">
    <source>
        <dbReference type="Proteomes" id="UP001595872"/>
    </source>
</evidence>
<dbReference type="Pfam" id="PF00690">
    <property type="entry name" value="Cation_ATPase_N"/>
    <property type="match status" value="1"/>
</dbReference>
<dbReference type="SUPFAM" id="SSF81665">
    <property type="entry name" value="Calcium ATPase, transmembrane domain M"/>
    <property type="match status" value="1"/>
</dbReference>
<comment type="subcellular location">
    <subcellularLocation>
        <location evidence="1">Cell membrane</location>
        <topology evidence="1">Multi-pass membrane protein</topology>
    </subcellularLocation>
</comment>
<evidence type="ECO:0000256" key="11">
    <source>
        <dbReference type="SAM" id="MobiDB-lite"/>
    </source>
</evidence>
<feature type="compositionally biased region" description="Low complexity" evidence="11">
    <location>
        <begin position="7"/>
        <end position="20"/>
    </location>
</feature>
<feature type="region of interest" description="Disordered" evidence="11">
    <location>
        <begin position="358"/>
        <end position="391"/>
    </location>
</feature>
<protein>
    <submittedName>
        <fullName evidence="14">Cation-translocating P-type ATPase</fullName>
    </submittedName>
</protein>
<feature type="transmembrane region" description="Helical" evidence="12">
    <location>
        <begin position="73"/>
        <end position="90"/>
    </location>
</feature>
<keyword evidence="7" id="KW-1278">Translocase</keyword>
<dbReference type="PANTHER" id="PTHR43294">
    <property type="entry name" value="SODIUM/POTASSIUM-TRANSPORTING ATPASE SUBUNIT ALPHA"/>
    <property type="match status" value="1"/>
</dbReference>
<gene>
    <name evidence="14" type="ORF">ACFPCY_07130</name>
</gene>
<dbReference type="PANTHER" id="PTHR43294:SF21">
    <property type="entry name" value="CATION TRANSPORTING ATPASE"/>
    <property type="match status" value="1"/>
</dbReference>
<dbReference type="Gene3D" id="3.40.50.1000">
    <property type="entry name" value="HAD superfamily/HAD-like"/>
    <property type="match status" value="1"/>
</dbReference>
<evidence type="ECO:0000256" key="5">
    <source>
        <dbReference type="ARBA" id="ARBA00022741"/>
    </source>
</evidence>
<comment type="catalytic activity">
    <reaction evidence="10">
        <text>ATP + H2O = ADP + phosphate + H(+)</text>
        <dbReference type="Rhea" id="RHEA:13065"/>
        <dbReference type="ChEBI" id="CHEBI:15377"/>
        <dbReference type="ChEBI" id="CHEBI:15378"/>
        <dbReference type="ChEBI" id="CHEBI:30616"/>
        <dbReference type="ChEBI" id="CHEBI:43474"/>
        <dbReference type="ChEBI" id="CHEBI:456216"/>
    </reaction>
</comment>
<dbReference type="InterPro" id="IPR059000">
    <property type="entry name" value="ATPase_P-type_domA"/>
</dbReference>
<dbReference type="InterPro" id="IPR001757">
    <property type="entry name" value="P_typ_ATPase"/>
</dbReference>
<dbReference type="PRINTS" id="PR00119">
    <property type="entry name" value="CATATPASE"/>
</dbReference>
<reference evidence="15" key="1">
    <citation type="journal article" date="2019" name="Int. J. Syst. Evol. Microbiol.">
        <title>The Global Catalogue of Microorganisms (GCM) 10K type strain sequencing project: providing services to taxonomists for standard genome sequencing and annotation.</title>
        <authorList>
            <consortium name="The Broad Institute Genomics Platform"/>
            <consortium name="The Broad Institute Genome Sequencing Center for Infectious Disease"/>
            <person name="Wu L."/>
            <person name="Ma J."/>
        </authorList>
    </citation>
    <scope>NUCLEOTIDE SEQUENCE [LARGE SCALE GENOMIC DNA]</scope>
    <source>
        <strain evidence="15">KLKA75</strain>
    </source>
</reference>
<dbReference type="SFLD" id="SFLDF00027">
    <property type="entry name" value="p-type_atpase"/>
    <property type="match status" value="1"/>
</dbReference>
<evidence type="ECO:0000256" key="10">
    <source>
        <dbReference type="ARBA" id="ARBA00049360"/>
    </source>
</evidence>
<dbReference type="Pfam" id="PF00689">
    <property type="entry name" value="Cation_ATPase_C"/>
    <property type="match status" value="1"/>
</dbReference>
<dbReference type="PROSITE" id="PS00154">
    <property type="entry name" value="ATPASE_E1_E2"/>
    <property type="match status" value="1"/>
</dbReference>
<feature type="transmembrane region" description="Helical" evidence="12">
    <location>
        <begin position="772"/>
        <end position="792"/>
    </location>
</feature>
<dbReference type="EMBL" id="JBHSIT010000002">
    <property type="protein sequence ID" value="MFC4907086.1"/>
    <property type="molecule type" value="Genomic_DNA"/>
</dbReference>
<feature type="domain" description="Cation-transporting P-type ATPase N-terminal" evidence="13">
    <location>
        <begin position="22"/>
        <end position="93"/>
    </location>
</feature>
<feature type="transmembrane region" description="Helical" evidence="12">
    <location>
        <begin position="847"/>
        <end position="869"/>
    </location>
</feature>